<evidence type="ECO:0000259" key="7">
    <source>
        <dbReference type="Pfam" id="PF00361"/>
    </source>
</evidence>
<keyword evidence="5" id="KW-1278">Translocase</keyword>
<dbReference type="InterPro" id="IPR001750">
    <property type="entry name" value="ND/Mrp_TM"/>
</dbReference>
<feature type="transmembrane region" description="Helical" evidence="5">
    <location>
        <begin position="12"/>
        <end position="32"/>
    </location>
</feature>
<evidence type="ECO:0000256" key="5">
    <source>
        <dbReference type="HAMAP-Rule" id="MF_00445"/>
    </source>
</evidence>
<organism evidence="8 9">
    <name type="scientific">Actinomycetospora straminea</name>
    <dbReference type="NCBI Taxonomy" id="663607"/>
    <lineage>
        <taxon>Bacteria</taxon>
        <taxon>Bacillati</taxon>
        <taxon>Actinomycetota</taxon>
        <taxon>Actinomycetes</taxon>
        <taxon>Pseudonocardiales</taxon>
        <taxon>Pseudonocardiaceae</taxon>
        <taxon>Actinomycetospora</taxon>
    </lineage>
</organism>
<comment type="catalytic activity">
    <reaction evidence="5">
        <text>a quinone + NADH + 5 H(+)(in) = a quinol + NAD(+) + 4 H(+)(out)</text>
        <dbReference type="Rhea" id="RHEA:57888"/>
        <dbReference type="ChEBI" id="CHEBI:15378"/>
        <dbReference type="ChEBI" id="CHEBI:24646"/>
        <dbReference type="ChEBI" id="CHEBI:57540"/>
        <dbReference type="ChEBI" id="CHEBI:57945"/>
        <dbReference type="ChEBI" id="CHEBI:132124"/>
    </reaction>
</comment>
<evidence type="ECO:0000256" key="4">
    <source>
        <dbReference type="ARBA" id="ARBA00023136"/>
    </source>
</evidence>
<proteinExistence type="inferred from homology"/>
<dbReference type="PANTHER" id="PTHR22773">
    <property type="entry name" value="NADH DEHYDROGENASE"/>
    <property type="match status" value="1"/>
</dbReference>
<feature type="transmembrane region" description="Helical" evidence="5">
    <location>
        <begin position="129"/>
        <end position="147"/>
    </location>
</feature>
<feature type="transmembrane region" description="Helical" evidence="5">
    <location>
        <begin position="396"/>
        <end position="416"/>
    </location>
</feature>
<feature type="transmembrane region" description="Helical" evidence="5">
    <location>
        <begin position="320"/>
        <end position="341"/>
    </location>
</feature>
<dbReference type="InterPro" id="IPR010096">
    <property type="entry name" value="NADH-Q_OxRdtase_suN/2"/>
</dbReference>
<comment type="similarity">
    <text evidence="5">Belongs to the complex I subunit 2 family.</text>
</comment>
<accession>A0ABP9DXR7</accession>
<evidence type="ECO:0000256" key="1">
    <source>
        <dbReference type="ARBA" id="ARBA00004127"/>
    </source>
</evidence>
<evidence type="ECO:0000313" key="9">
    <source>
        <dbReference type="Proteomes" id="UP001500457"/>
    </source>
</evidence>
<dbReference type="EMBL" id="BAABHQ010000001">
    <property type="protein sequence ID" value="GAA4862145.1"/>
    <property type="molecule type" value="Genomic_DNA"/>
</dbReference>
<keyword evidence="2 5" id="KW-0812">Transmembrane</keyword>
<evidence type="ECO:0000256" key="3">
    <source>
        <dbReference type="ARBA" id="ARBA00022989"/>
    </source>
</evidence>
<feature type="transmembrane region" description="Helical" evidence="5">
    <location>
        <begin position="444"/>
        <end position="466"/>
    </location>
</feature>
<feature type="transmembrane region" description="Helical" evidence="5">
    <location>
        <begin position="39"/>
        <end position="57"/>
    </location>
</feature>
<gene>
    <name evidence="5" type="primary">nuoN</name>
    <name evidence="8" type="ORF">GCM10023203_07100</name>
</gene>
<comment type="caution">
    <text evidence="8">The sequence shown here is derived from an EMBL/GenBank/DDBJ whole genome shotgun (WGS) entry which is preliminary data.</text>
</comment>
<feature type="transmembrane region" description="Helical" evidence="5">
    <location>
        <begin position="193"/>
        <end position="214"/>
    </location>
</feature>
<keyword evidence="5" id="KW-1003">Cell membrane</keyword>
<feature type="transmembrane region" description="Helical" evidence="5">
    <location>
        <begin position="77"/>
        <end position="94"/>
    </location>
</feature>
<dbReference type="EC" id="7.1.1.-" evidence="5"/>
<feature type="domain" description="NADH:quinone oxidoreductase/Mrp antiporter transmembrane" evidence="7">
    <location>
        <begin position="123"/>
        <end position="409"/>
    </location>
</feature>
<dbReference type="Proteomes" id="UP001500457">
    <property type="component" value="Unassembled WGS sequence"/>
</dbReference>
<feature type="transmembrane region" description="Helical" evidence="5">
    <location>
        <begin position="361"/>
        <end position="384"/>
    </location>
</feature>
<feature type="transmembrane region" description="Helical" evidence="5">
    <location>
        <begin position="294"/>
        <end position="314"/>
    </location>
</feature>
<reference evidence="9" key="1">
    <citation type="journal article" date="2019" name="Int. J. Syst. Evol. Microbiol.">
        <title>The Global Catalogue of Microorganisms (GCM) 10K type strain sequencing project: providing services to taxonomists for standard genome sequencing and annotation.</title>
        <authorList>
            <consortium name="The Broad Institute Genomics Platform"/>
            <consortium name="The Broad Institute Genome Sequencing Center for Infectious Disease"/>
            <person name="Wu L."/>
            <person name="Ma J."/>
        </authorList>
    </citation>
    <scope>NUCLEOTIDE SEQUENCE [LARGE SCALE GENOMIC DNA]</scope>
    <source>
        <strain evidence="9">JCM 17983</strain>
    </source>
</reference>
<dbReference type="HAMAP" id="MF_00445">
    <property type="entry name" value="NDH1_NuoN_1"/>
    <property type="match status" value="1"/>
</dbReference>
<keyword evidence="9" id="KW-1185">Reference proteome</keyword>
<feature type="transmembrane region" description="Helical" evidence="5">
    <location>
        <begin position="106"/>
        <end position="123"/>
    </location>
</feature>
<feature type="transmembrane region" description="Helical" evidence="5">
    <location>
        <begin position="159"/>
        <end position="181"/>
    </location>
</feature>
<evidence type="ECO:0000256" key="2">
    <source>
        <dbReference type="ARBA" id="ARBA00022692"/>
    </source>
</evidence>
<name>A0ABP9DXR7_9PSEU</name>
<keyword evidence="5" id="KW-0813">Transport</keyword>
<sequence length="468" mass="47951">MVMMTEDPTTLVPELALLGGAVLAVLVGAWTPRRRQGRVRVLALLAVGVGVVATVVAATRPPSTTFDTYVLDTTTHAVRAIVLVAVALILWWSRDAVAAHPRESEFTALVLLGGLGAVLMAGACDLLLLFAAFLLASVPLYALTGWAKSGATTEAALKYYLSGAFAGVTMLAGTTLLYGAGGTTGYEALPGGLATGAAGPAAVGLVAVLAGLAFKAGAVPAHFWVPDVTDGTPPAVAAVLTTIPKVGALAAMWRLLLAVPDQIVPWPLLVAVLAALSMTLGNLAAFAQTSVLRLLAYSTVSQVGYVLMIIAVGARAPQALPALLFYLAAYTLTNVAAFAVVAAHPARTIEEFRGLGRRRPLLASALVVSLLGLVGTPPTAVFVGKLTAFAAAFDGGMAWLAVLAAINTVASLFYYLRWIAPLFRDEPSGSADGIRESRTARHGAVTAALLSLVLGIAAGLVLPVFVAS</sequence>
<evidence type="ECO:0000313" key="8">
    <source>
        <dbReference type="EMBL" id="GAA4862145.1"/>
    </source>
</evidence>
<keyword evidence="4 5" id="KW-0472">Membrane</keyword>
<evidence type="ECO:0000256" key="6">
    <source>
        <dbReference type="RuleBase" id="RU000320"/>
    </source>
</evidence>
<feature type="transmembrane region" description="Helical" evidence="5">
    <location>
        <begin position="235"/>
        <end position="256"/>
    </location>
</feature>
<keyword evidence="3 5" id="KW-1133">Transmembrane helix</keyword>
<comment type="function">
    <text evidence="5">NDH-1 shuttles electrons from NADH, via FMN and iron-sulfur (Fe-S) centers, to quinones in the respiratory chain. The immediate electron acceptor for the enzyme in this species is believed to be a menaquinone. Couples the redox reaction to proton translocation (for every two electrons transferred, four hydrogen ions are translocated across the cytoplasmic membrane), and thus conserves the redox energy in a proton gradient.</text>
</comment>
<comment type="subcellular location">
    <subcellularLocation>
        <location evidence="5">Cell membrane</location>
        <topology evidence="5">Multi-pass membrane protein</topology>
    </subcellularLocation>
    <subcellularLocation>
        <location evidence="1">Endomembrane system</location>
        <topology evidence="1">Multi-pass membrane protein</topology>
    </subcellularLocation>
    <subcellularLocation>
        <location evidence="6">Membrane</location>
        <topology evidence="6">Multi-pass membrane protein</topology>
    </subcellularLocation>
</comment>
<dbReference type="Pfam" id="PF00361">
    <property type="entry name" value="Proton_antipo_M"/>
    <property type="match status" value="1"/>
</dbReference>
<protein>
    <recommendedName>
        <fullName evidence="5">NADH-quinone oxidoreductase subunit N</fullName>
        <ecNumber evidence="5">7.1.1.-</ecNumber>
    </recommendedName>
    <alternativeName>
        <fullName evidence="5">NADH dehydrogenase I subunit N</fullName>
    </alternativeName>
    <alternativeName>
        <fullName evidence="5">NDH-1 subunit N</fullName>
    </alternativeName>
</protein>
<keyword evidence="5" id="KW-0874">Quinone</keyword>
<feature type="transmembrane region" description="Helical" evidence="5">
    <location>
        <begin position="268"/>
        <end position="287"/>
    </location>
</feature>
<comment type="subunit">
    <text evidence="5">NDH-1 is composed of 14 different subunits. Subunits NuoA, H, J, K, L, M, N constitute the membrane sector of the complex.</text>
</comment>
<keyword evidence="5" id="KW-0520">NAD</keyword>